<keyword evidence="10" id="KW-1185">Reference proteome</keyword>
<dbReference type="PANTHER" id="PTHR43652">
    <property type="entry name" value="BASIC AMINO ACID ANTIPORTER YFCC-RELATED"/>
    <property type="match status" value="1"/>
</dbReference>
<dbReference type="InterPro" id="IPR004680">
    <property type="entry name" value="Cit_transptr-like_dom"/>
</dbReference>
<keyword evidence="6 7" id="KW-0472">Membrane</keyword>
<keyword evidence="5 7" id="KW-1133">Transmembrane helix</keyword>
<evidence type="ECO:0000256" key="6">
    <source>
        <dbReference type="ARBA" id="ARBA00023136"/>
    </source>
</evidence>
<dbReference type="InterPro" id="IPR051679">
    <property type="entry name" value="DASS-Related_Transporters"/>
</dbReference>
<name>A0A238K1C4_9RHOB</name>
<accession>A0A238K1C4</accession>
<dbReference type="GO" id="GO:0006813">
    <property type="term" value="P:potassium ion transport"/>
    <property type="evidence" value="ECO:0007669"/>
    <property type="project" value="InterPro"/>
</dbReference>
<evidence type="ECO:0000313" key="9">
    <source>
        <dbReference type="EMBL" id="SMX35912.1"/>
    </source>
</evidence>
<dbReference type="InterPro" id="IPR031312">
    <property type="entry name" value="Na/sul_symport_CS"/>
</dbReference>
<dbReference type="Gene3D" id="3.30.70.1450">
    <property type="entry name" value="Regulator of K+ conductance, C-terminal domain"/>
    <property type="match status" value="2"/>
</dbReference>
<evidence type="ECO:0000313" key="10">
    <source>
        <dbReference type="Proteomes" id="UP000207598"/>
    </source>
</evidence>
<dbReference type="GO" id="GO:0008324">
    <property type="term" value="F:monoatomic cation transmembrane transporter activity"/>
    <property type="evidence" value="ECO:0007669"/>
    <property type="project" value="InterPro"/>
</dbReference>
<comment type="subcellular location">
    <subcellularLocation>
        <location evidence="1">Membrane</location>
        <topology evidence="1">Multi-pass membrane protein</topology>
    </subcellularLocation>
</comment>
<feature type="transmembrane region" description="Helical" evidence="7">
    <location>
        <begin position="530"/>
        <end position="548"/>
    </location>
</feature>
<evidence type="ECO:0000256" key="3">
    <source>
        <dbReference type="ARBA" id="ARBA00022692"/>
    </source>
</evidence>
<keyword evidence="2" id="KW-0813">Transport</keyword>
<evidence type="ECO:0000256" key="2">
    <source>
        <dbReference type="ARBA" id="ARBA00022448"/>
    </source>
</evidence>
<evidence type="ECO:0000256" key="4">
    <source>
        <dbReference type="ARBA" id="ARBA00022737"/>
    </source>
</evidence>
<reference evidence="9 10" key="1">
    <citation type="submission" date="2017-05" db="EMBL/GenBank/DDBJ databases">
        <authorList>
            <person name="Song R."/>
            <person name="Chenine A.L."/>
            <person name="Ruprecht R.M."/>
        </authorList>
    </citation>
    <scope>NUCLEOTIDE SEQUENCE [LARGE SCALE GENOMIC DNA]</scope>
    <source>
        <strain evidence="9 10">CECT 8898</strain>
    </source>
</reference>
<dbReference type="PROSITE" id="PS01271">
    <property type="entry name" value="NA_SULFATE"/>
    <property type="match status" value="1"/>
</dbReference>
<sequence>MLFDLGALAPYGAMLLVLAIFGFFLSERIATEVVALCGVSVALAIGLVGVDDVLKALSNPAPATIGAMFVISAALVRTGVLEAVAEGLGRSLLTHPRLTVAGFFGLAALASAFMNNTPVVMVLIPVVFGMARQLNTSASRLLMPLSFIVILGGTTTLIGTSTNLLVDGVARDIGMAPFSLFEIAPLGLVLAIVGGGFLALAGPRLLPHRTALSDAPVLGARKSWTVELFVPPGSSLIGRRIPEVPDFRRSSTRVIDLVRADVSLRHDLAGEVLAAGDRVVLHTSDSEVMGFRAMAAQGLEIAGAELAGAKRHQVIEALVTSAKGPVANLGWRRRYGVYPIALHRRGVSVDLRDNALHLIPGDTVLLDGSPENIERLVREEGLILLAPMTARAFVRRKAPIALAVLGAVVAGAALNLAPILPLAIIGVGIVLATRCVEPDEGLGAIDGRLLMLIVSMMVLGTAMEKSGAMALIVTWLSAPMASLSPLLALALIYAVTSILTEIVTNNAVAVIMTPIAVGVAVQLGLDPRAFVVAVMFGASASFATPIGYQTNTMVYNAGGYRFSDFLRLGLPMNLLAGLVTVLVAPLIWPLVP</sequence>
<feature type="transmembrane region" description="Helical" evidence="7">
    <location>
        <begin position="445"/>
        <end position="463"/>
    </location>
</feature>
<dbReference type="RefSeq" id="WP_094019988.1">
    <property type="nucleotide sequence ID" value="NZ_FXYF01000002.1"/>
</dbReference>
<feature type="transmembrane region" description="Helical" evidence="7">
    <location>
        <begin position="178"/>
        <end position="200"/>
    </location>
</feature>
<feature type="domain" description="RCK C-terminal" evidence="8">
    <location>
        <begin position="213"/>
        <end position="297"/>
    </location>
</feature>
<proteinExistence type="predicted"/>
<dbReference type="AlphaFoldDB" id="A0A238K1C4"/>
<feature type="transmembrane region" description="Helical" evidence="7">
    <location>
        <begin position="33"/>
        <end position="50"/>
    </location>
</feature>
<dbReference type="OrthoDB" id="9809303at2"/>
<dbReference type="Pfam" id="PF03600">
    <property type="entry name" value="CitMHS"/>
    <property type="match status" value="1"/>
</dbReference>
<evidence type="ECO:0000259" key="8">
    <source>
        <dbReference type="PROSITE" id="PS51202"/>
    </source>
</evidence>
<feature type="transmembrane region" description="Helical" evidence="7">
    <location>
        <begin position="400"/>
        <end position="433"/>
    </location>
</feature>
<dbReference type="PANTHER" id="PTHR43652:SF2">
    <property type="entry name" value="BASIC AMINO ACID ANTIPORTER YFCC-RELATED"/>
    <property type="match status" value="1"/>
</dbReference>
<feature type="transmembrane region" description="Helical" evidence="7">
    <location>
        <begin position="568"/>
        <end position="591"/>
    </location>
</feature>
<dbReference type="EMBL" id="FXYF01000002">
    <property type="protein sequence ID" value="SMX35912.1"/>
    <property type="molecule type" value="Genomic_DNA"/>
</dbReference>
<dbReference type="InterPro" id="IPR006037">
    <property type="entry name" value="RCK_C"/>
</dbReference>
<feature type="transmembrane region" description="Helical" evidence="7">
    <location>
        <begin position="507"/>
        <end position="525"/>
    </location>
</feature>
<dbReference type="InterPro" id="IPR036721">
    <property type="entry name" value="RCK_C_sf"/>
</dbReference>
<feature type="transmembrane region" description="Helical" evidence="7">
    <location>
        <begin position="470"/>
        <end position="495"/>
    </location>
</feature>
<gene>
    <name evidence="9" type="ORF">MAA8898_00687</name>
</gene>
<organism evidence="9 10">
    <name type="scientific">Maliponia aquimaris</name>
    <dbReference type="NCBI Taxonomy" id="1673631"/>
    <lineage>
        <taxon>Bacteria</taxon>
        <taxon>Pseudomonadati</taxon>
        <taxon>Pseudomonadota</taxon>
        <taxon>Alphaproteobacteria</taxon>
        <taxon>Rhodobacterales</taxon>
        <taxon>Paracoccaceae</taxon>
        <taxon>Maliponia</taxon>
    </lineage>
</organism>
<protein>
    <submittedName>
        <fullName evidence="9">Citrate transporter</fullName>
    </submittedName>
</protein>
<keyword evidence="3 7" id="KW-0812">Transmembrane</keyword>
<dbReference type="SUPFAM" id="SSF116726">
    <property type="entry name" value="TrkA C-terminal domain-like"/>
    <property type="match status" value="2"/>
</dbReference>
<evidence type="ECO:0000256" key="7">
    <source>
        <dbReference type="SAM" id="Phobius"/>
    </source>
</evidence>
<feature type="transmembrane region" description="Helical" evidence="7">
    <location>
        <begin position="141"/>
        <end position="166"/>
    </location>
</feature>
<feature type="transmembrane region" description="Helical" evidence="7">
    <location>
        <begin position="6"/>
        <end position="26"/>
    </location>
</feature>
<dbReference type="PROSITE" id="PS51202">
    <property type="entry name" value="RCK_C"/>
    <property type="match status" value="1"/>
</dbReference>
<dbReference type="Proteomes" id="UP000207598">
    <property type="component" value="Unassembled WGS sequence"/>
</dbReference>
<feature type="transmembrane region" description="Helical" evidence="7">
    <location>
        <begin position="100"/>
        <end position="129"/>
    </location>
</feature>
<evidence type="ECO:0000256" key="1">
    <source>
        <dbReference type="ARBA" id="ARBA00004141"/>
    </source>
</evidence>
<dbReference type="GO" id="GO:0005886">
    <property type="term" value="C:plasma membrane"/>
    <property type="evidence" value="ECO:0007669"/>
    <property type="project" value="TreeGrafter"/>
</dbReference>
<evidence type="ECO:0000256" key="5">
    <source>
        <dbReference type="ARBA" id="ARBA00022989"/>
    </source>
</evidence>
<keyword evidence="4" id="KW-0677">Repeat</keyword>